<dbReference type="Pfam" id="PF13406">
    <property type="entry name" value="SLT_2"/>
    <property type="match status" value="1"/>
</dbReference>
<proteinExistence type="predicted"/>
<keyword evidence="4" id="KW-1185">Reference proteome</keyword>
<protein>
    <submittedName>
        <fullName evidence="3">Membrane-bound lytic murein transglycosylase B</fullName>
    </submittedName>
</protein>
<sequence length="448" mass="49236">MMAGLSGSVAASGTVDISLRPVMRPGSGTGGEVVSVMRVSKVQPTLRPVLRPADLSSEATAEASLLEVKSYPRNAGFERWVESFKPRAASAGISQRVINQAFRGIQYNTDVIKSDGNQAEFTKTIWEYLSNATSDKRVSDGQKMLRKHRRTLEAIERKYGVEKEIVTAVWGLESFYGDIKGDYNVIEAMATLAYDGRRRDFFTKQLIAALKILQRGDTTAANMKGSWAGAMGHTQFIPTSYELFAVDFTGDGKRDIWSNDPSDALASTAAYLARSGWQKGMPWGVEVSLPAGFNRGLASRKTQKMPSDWAKLGVRDVNGQPVRDYGSASILFPDGGRGLALMIFEKNFRAIERYNAADAYVIGVGHLADRLRGGVPLKGNFGPGERPLTEDETKELQRHLKRKGYALEKIDGKIGPNTKAQIKDYQSRNGLVADGYASEALLQHVKRR</sequence>
<evidence type="ECO:0000259" key="1">
    <source>
        <dbReference type="Pfam" id="PF01471"/>
    </source>
</evidence>
<dbReference type="InterPro" id="IPR036365">
    <property type="entry name" value="PGBD-like_sf"/>
</dbReference>
<dbReference type="FunFam" id="1.10.8.350:FF:000001">
    <property type="entry name" value="Lytic murein transglycosylase B"/>
    <property type="match status" value="1"/>
</dbReference>
<dbReference type="InterPro" id="IPR043426">
    <property type="entry name" value="MltB-like"/>
</dbReference>
<dbReference type="Gene3D" id="1.10.101.10">
    <property type="entry name" value="PGBD-like superfamily/PGBD"/>
    <property type="match status" value="1"/>
</dbReference>
<dbReference type="InterPro" id="IPR002477">
    <property type="entry name" value="Peptidoglycan-bd-like"/>
</dbReference>
<dbReference type="InterPro" id="IPR031304">
    <property type="entry name" value="SLT_2"/>
</dbReference>
<evidence type="ECO:0000313" key="4">
    <source>
        <dbReference type="Proteomes" id="UP000199026"/>
    </source>
</evidence>
<dbReference type="GO" id="GO:0009253">
    <property type="term" value="P:peptidoglycan catabolic process"/>
    <property type="evidence" value="ECO:0007669"/>
    <property type="project" value="TreeGrafter"/>
</dbReference>
<dbReference type="PANTHER" id="PTHR30163:SF8">
    <property type="entry name" value="LYTIC MUREIN TRANSGLYCOSYLASE"/>
    <property type="match status" value="1"/>
</dbReference>
<dbReference type="AlphaFoldDB" id="A0A1H3H514"/>
<dbReference type="NCBIfam" id="TIGR02283">
    <property type="entry name" value="MltB_2"/>
    <property type="match status" value="1"/>
</dbReference>
<dbReference type="CDD" id="cd13399">
    <property type="entry name" value="Slt35-like"/>
    <property type="match status" value="1"/>
</dbReference>
<dbReference type="SUPFAM" id="SSF53955">
    <property type="entry name" value="Lysozyme-like"/>
    <property type="match status" value="1"/>
</dbReference>
<dbReference type="InterPro" id="IPR023346">
    <property type="entry name" value="Lysozyme-like_dom_sf"/>
</dbReference>
<dbReference type="SUPFAM" id="SSF47090">
    <property type="entry name" value="PGBD-like"/>
    <property type="match status" value="1"/>
</dbReference>
<dbReference type="STRING" id="576131.SAMN05444486_101212"/>
<gene>
    <name evidence="3" type="ORF">SAMN05444486_101212</name>
</gene>
<feature type="domain" description="Transglycosylase SLT" evidence="2">
    <location>
        <begin position="77"/>
        <end position="369"/>
    </location>
</feature>
<accession>A0A1H3H514</accession>
<organism evidence="3 4">
    <name type="scientific">Lentibacter algarum</name>
    <dbReference type="NCBI Taxonomy" id="576131"/>
    <lineage>
        <taxon>Bacteria</taxon>
        <taxon>Pseudomonadati</taxon>
        <taxon>Pseudomonadota</taxon>
        <taxon>Alphaproteobacteria</taxon>
        <taxon>Rhodobacterales</taxon>
        <taxon>Roseobacteraceae</taxon>
        <taxon>Lentibacter</taxon>
    </lineage>
</organism>
<dbReference type="GO" id="GO:0008933">
    <property type="term" value="F:peptidoglycan lytic transglycosylase activity"/>
    <property type="evidence" value="ECO:0007669"/>
    <property type="project" value="TreeGrafter"/>
</dbReference>
<dbReference type="InterPro" id="IPR036366">
    <property type="entry name" value="PGBDSf"/>
</dbReference>
<dbReference type="Proteomes" id="UP000199026">
    <property type="component" value="Unassembled WGS sequence"/>
</dbReference>
<reference evidence="3 4" key="1">
    <citation type="submission" date="2016-10" db="EMBL/GenBank/DDBJ databases">
        <authorList>
            <person name="de Groot N.N."/>
        </authorList>
    </citation>
    <scope>NUCLEOTIDE SEQUENCE [LARGE SCALE GENOMIC DNA]</scope>
    <source>
        <strain evidence="3 4">DSM 24677</strain>
    </source>
</reference>
<name>A0A1H3H514_9RHOB</name>
<dbReference type="EMBL" id="FNPR01000001">
    <property type="protein sequence ID" value="SDY10420.1"/>
    <property type="molecule type" value="Genomic_DNA"/>
</dbReference>
<evidence type="ECO:0000259" key="2">
    <source>
        <dbReference type="Pfam" id="PF13406"/>
    </source>
</evidence>
<evidence type="ECO:0000313" key="3">
    <source>
        <dbReference type="EMBL" id="SDY10420.1"/>
    </source>
</evidence>
<dbReference type="Pfam" id="PF01471">
    <property type="entry name" value="PG_binding_1"/>
    <property type="match status" value="1"/>
</dbReference>
<dbReference type="PANTHER" id="PTHR30163">
    <property type="entry name" value="MEMBRANE-BOUND LYTIC MUREIN TRANSGLYCOSYLASE B"/>
    <property type="match status" value="1"/>
</dbReference>
<dbReference type="InterPro" id="IPR011970">
    <property type="entry name" value="MltB_2"/>
</dbReference>
<dbReference type="Gene3D" id="1.10.530.10">
    <property type="match status" value="1"/>
</dbReference>
<feature type="domain" description="Peptidoglycan binding-like" evidence="1">
    <location>
        <begin position="390"/>
        <end position="443"/>
    </location>
</feature>
<dbReference type="Gene3D" id="1.10.8.350">
    <property type="entry name" value="Bacterial muramidase"/>
    <property type="match status" value="1"/>
</dbReference>